<dbReference type="PROSITE" id="PS00356">
    <property type="entry name" value="HTH_LACI_1"/>
    <property type="match status" value="1"/>
</dbReference>
<dbReference type="Gene3D" id="1.10.260.40">
    <property type="entry name" value="lambda repressor-like DNA-binding domains"/>
    <property type="match status" value="1"/>
</dbReference>
<sequence length="359" mass="37873">MSGDVRRQPAEKPSTPVVAPTSPAVPERMATMMDVAKLAGVSHQTVSRVLNDQAKVSPQTRTRVLDAMRQLDYQPNSAARALVTRRSKTLGLVTFDTTLFGPASMVYGIEQAARDAGYFVSIASIRTLSRRAVLDAIGQLRLQSVEGIVAIVPKDSAVVALSAVPPGIALVGVGVGGGADVPMVGVDNVVGAALATRHLLSLGHKTVHHISGPPGWPEARERATGWREALTAYAAPAPPVLVGDWSARSGYLAAQRLAGDPTVTAVFCANDQMALGALRALHEVGRRVPADVSVVGFDDVPEGPYLIPPLTTVQQDFAEVGRRSLALLMEQIATGARPHRQIHLTPQLKVRDSSARAVA</sequence>
<feature type="region of interest" description="Disordered" evidence="4">
    <location>
        <begin position="1"/>
        <end position="23"/>
    </location>
</feature>
<dbReference type="RefSeq" id="WP_344130542.1">
    <property type="nucleotide sequence ID" value="NZ_BAAALT010000073.1"/>
</dbReference>
<evidence type="ECO:0000313" key="7">
    <source>
        <dbReference type="Proteomes" id="UP001500218"/>
    </source>
</evidence>
<evidence type="ECO:0000256" key="1">
    <source>
        <dbReference type="ARBA" id="ARBA00023015"/>
    </source>
</evidence>
<gene>
    <name evidence="6" type="ORF">GCM10009682_27400</name>
</gene>
<dbReference type="SUPFAM" id="SSF53822">
    <property type="entry name" value="Periplasmic binding protein-like I"/>
    <property type="match status" value="1"/>
</dbReference>
<dbReference type="PANTHER" id="PTHR30146">
    <property type="entry name" value="LACI-RELATED TRANSCRIPTIONAL REPRESSOR"/>
    <property type="match status" value="1"/>
</dbReference>
<evidence type="ECO:0000256" key="2">
    <source>
        <dbReference type="ARBA" id="ARBA00023125"/>
    </source>
</evidence>
<dbReference type="PRINTS" id="PR00036">
    <property type="entry name" value="HTHLACI"/>
</dbReference>
<organism evidence="6 7">
    <name type="scientific">Luedemannella flava</name>
    <dbReference type="NCBI Taxonomy" id="349316"/>
    <lineage>
        <taxon>Bacteria</taxon>
        <taxon>Bacillati</taxon>
        <taxon>Actinomycetota</taxon>
        <taxon>Actinomycetes</taxon>
        <taxon>Micromonosporales</taxon>
        <taxon>Micromonosporaceae</taxon>
        <taxon>Luedemannella</taxon>
    </lineage>
</organism>
<evidence type="ECO:0000256" key="4">
    <source>
        <dbReference type="SAM" id="MobiDB-lite"/>
    </source>
</evidence>
<keyword evidence="1" id="KW-0805">Transcription regulation</keyword>
<reference evidence="7" key="1">
    <citation type="journal article" date="2019" name="Int. J. Syst. Evol. Microbiol.">
        <title>The Global Catalogue of Microorganisms (GCM) 10K type strain sequencing project: providing services to taxonomists for standard genome sequencing and annotation.</title>
        <authorList>
            <consortium name="The Broad Institute Genomics Platform"/>
            <consortium name="The Broad Institute Genome Sequencing Center for Infectious Disease"/>
            <person name="Wu L."/>
            <person name="Ma J."/>
        </authorList>
    </citation>
    <scope>NUCLEOTIDE SEQUENCE [LARGE SCALE GENOMIC DNA]</scope>
    <source>
        <strain evidence="7">JCM 13250</strain>
    </source>
</reference>
<dbReference type="EMBL" id="BAAALT010000073">
    <property type="protein sequence ID" value="GAA1804172.1"/>
    <property type="molecule type" value="Genomic_DNA"/>
</dbReference>
<evidence type="ECO:0000256" key="3">
    <source>
        <dbReference type="ARBA" id="ARBA00023163"/>
    </source>
</evidence>
<dbReference type="InterPro" id="IPR000843">
    <property type="entry name" value="HTH_LacI"/>
</dbReference>
<dbReference type="Pfam" id="PF00356">
    <property type="entry name" value="LacI"/>
    <property type="match status" value="1"/>
</dbReference>
<dbReference type="Proteomes" id="UP001500218">
    <property type="component" value="Unassembled WGS sequence"/>
</dbReference>
<evidence type="ECO:0000259" key="5">
    <source>
        <dbReference type="PROSITE" id="PS50932"/>
    </source>
</evidence>
<feature type="compositionally biased region" description="Low complexity" evidence="4">
    <location>
        <begin position="13"/>
        <end position="23"/>
    </location>
</feature>
<dbReference type="InterPro" id="IPR046335">
    <property type="entry name" value="LacI/GalR-like_sensor"/>
</dbReference>
<protein>
    <submittedName>
        <fullName evidence="6">LacI family DNA-binding transcriptional regulator</fullName>
    </submittedName>
</protein>
<name>A0ABP4Y7A3_9ACTN</name>
<feature type="compositionally biased region" description="Basic and acidic residues" evidence="4">
    <location>
        <begin position="1"/>
        <end position="10"/>
    </location>
</feature>
<comment type="caution">
    <text evidence="6">The sequence shown here is derived from an EMBL/GenBank/DDBJ whole genome shotgun (WGS) entry which is preliminary data.</text>
</comment>
<dbReference type="PANTHER" id="PTHR30146:SF109">
    <property type="entry name" value="HTH-TYPE TRANSCRIPTIONAL REGULATOR GALS"/>
    <property type="match status" value="1"/>
</dbReference>
<dbReference type="InterPro" id="IPR028082">
    <property type="entry name" value="Peripla_BP_I"/>
</dbReference>
<dbReference type="Pfam" id="PF13377">
    <property type="entry name" value="Peripla_BP_3"/>
    <property type="match status" value="1"/>
</dbReference>
<dbReference type="SUPFAM" id="SSF47413">
    <property type="entry name" value="lambda repressor-like DNA-binding domains"/>
    <property type="match status" value="1"/>
</dbReference>
<dbReference type="CDD" id="cd01392">
    <property type="entry name" value="HTH_LacI"/>
    <property type="match status" value="1"/>
</dbReference>
<keyword evidence="3" id="KW-0804">Transcription</keyword>
<dbReference type="InterPro" id="IPR010982">
    <property type="entry name" value="Lambda_DNA-bd_dom_sf"/>
</dbReference>
<dbReference type="CDD" id="cd01574">
    <property type="entry name" value="PBP1_LacI"/>
    <property type="match status" value="1"/>
</dbReference>
<keyword evidence="2 6" id="KW-0238">DNA-binding</keyword>
<proteinExistence type="predicted"/>
<evidence type="ECO:0000313" key="6">
    <source>
        <dbReference type="EMBL" id="GAA1804172.1"/>
    </source>
</evidence>
<dbReference type="GO" id="GO:0003677">
    <property type="term" value="F:DNA binding"/>
    <property type="evidence" value="ECO:0007669"/>
    <property type="project" value="UniProtKB-KW"/>
</dbReference>
<accession>A0ABP4Y7A3</accession>
<dbReference type="PROSITE" id="PS50932">
    <property type="entry name" value="HTH_LACI_2"/>
    <property type="match status" value="1"/>
</dbReference>
<keyword evidence="7" id="KW-1185">Reference proteome</keyword>
<dbReference type="SMART" id="SM00354">
    <property type="entry name" value="HTH_LACI"/>
    <property type="match status" value="1"/>
</dbReference>
<feature type="domain" description="HTH lacI-type" evidence="5">
    <location>
        <begin position="30"/>
        <end position="84"/>
    </location>
</feature>
<dbReference type="Gene3D" id="3.40.50.2300">
    <property type="match status" value="2"/>
</dbReference>